<dbReference type="Proteomes" id="UP001162891">
    <property type="component" value="Chromosome"/>
</dbReference>
<reference evidence="2" key="1">
    <citation type="journal article" date="2022" name="Int. J. Syst. Evol. Microbiol.">
        <title>Anaeromyxobacter oryzae sp. nov., Anaeromyxobacter diazotrophicus sp. nov. and Anaeromyxobacter paludicola sp. nov., isolated from paddy soils.</title>
        <authorList>
            <person name="Itoh H."/>
            <person name="Xu Z."/>
            <person name="Mise K."/>
            <person name="Masuda Y."/>
            <person name="Ushijima N."/>
            <person name="Hayakawa C."/>
            <person name="Shiratori Y."/>
            <person name="Senoo K."/>
        </authorList>
    </citation>
    <scope>NUCLEOTIDE SEQUENCE [LARGE SCALE GENOMIC DNA]</scope>
    <source>
        <strain evidence="2">Red232</strain>
    </source>
</reference>
<protein>
    <submittedName>
        <fullName evidence="1">Uncharacterized protein</fullName>
    </submittedName>
</protein>
<name>A0ABN6MR31_9BACT</name>
<proteinExistence type="predicted"/>
<gene>
    <name evidence="1" type="ORF">AMOR_24500</name>
</gene>
<evidence type="ECO:0000313" key="2">
    <source>
        <dbReference type="Proteomes" id="UP001162891"/>
    </source>
</evidence>
<dbReference type="InterPro" id="IPR039498">
    <property type="entry name" value="NTP_transf_5"/>
</dbReference>
<organism evidence="1 2">
    <name type="scientific">Anaeromyxobacter oryzae</name>
    <dbReference type="NCBI Taxonomy" id="2918170"/>
    <lineage>
        <taxon>Bacteria</taxon>
        <taxon>Pseudomonadati</taxon>
        <taxon>Myxococcota</taxon>
        <taxon>Myxococcia</taxon>
        <taxon>Myxococcales</taxon>
        <taxon>Cystobacterineae</taxon>
        <taxon>Anaeromyxobacteraceae</taxon>
        <taxon>Anaeromyxobacter</taxon>
    </lineage>
</organism>
<sequence>MGYIACALALLDAVRALTSFTPPTALPAPGADLDLLADVLVAHGLAPLASYQVEHTRLGYGLPASFREKLLGYYQGVVNDTVMKLVTLRGALKLAGEVPVVLLDAAAYVDWLYPHAAWRPVGDVRFALRAEDGARFAAAVKPALTLDRTEHGGRVAVFTDGKIALSAQEGLWSGGPADAPLFERARSYRAFGPLAARPSPEDAVLSTVAEQAQLGLFAPLITFVDLRELVGEPLDAAYVKARASALGLSRALHGAMALLAHFYPEVAEPAAALSPELGFAERVAVDRVVDAGRDPAKLRHLRGVDAAARAVVAP</sequence>
<dbReference type="Pfam" id="PF14907">
    <property type="entry name" value="NTP_transf_5"/>
    <property type="match status" value="1"/>
</dbReference>
<keyword evidence="2" id="KW-1185">Reference proteome</keyword>
<dbReference type="EMBL" id="AP025591">
    <property type="protein sequence ID" value="BDG03454.1"/>
    <property type="molecule type" value="Genomic_DNA"/>
</dbReference>
<evidence type="ECO:0000313" key="1">
    <source>
        <dbReference type="EMBL" id="BDG03454.1"/>
    </source>
</evidence>
<accession>A0ABN6MR31</accession>